<keyword evidence="4" id="KW-1185">Reference proteome</keyword>
<dbReference type="InterPro" id="IPR015378">
    <property type="entry name" value="Transposase-like_Mu_C"/>
</dbReference>
<dbReference type="EMBL" id="CP072133">
    <property type="protein sequence ID" value="QTH70373.1"/>
    <property type="molecule type" value="Genomic_DNA"/>
</dbReference>
<evidence type="ECO:0000256" key="1">
    <source>
        <dbReference type="SAM" id="MobiDB-lite"/>
    </source>
</evidence>
<dbReference type="InterPro" id="IPR036397">
    <property type="entry name" value="RNaseH_sf"/>
</dbReference>
<dbReference type="SUPFAM" id="SSF53098">
    <property type="entry name" value="Ribonuclease H-like"/>
    <property type="match status" value="1"/>
</dbReference>
<dbReference type="GO" id="GO:0015074">
    <property type="term" value="P:DNA integration"/>
    <property type="evidence" value="ECO:0007669"/>
    <property type="project" value="InterPro"/>
</dbReference>
<dbReference type="Proteomes" id="UP000664904">
    <property type="component" value="Chromosome"/>
</dbReference>
<dbReference type="Pfam" id="PF09299">
    <property type="entry name" value="Mu-transpos_C"/>
    <property type="match status" value="1"/>
</dbReference>
<dbReference type="GO" id="GO:0003676">
    <property type="term" value="F:nucleic acid binding"/>
    <property type="evidence" value="ECO:0007669"/>
    <property type="project" value="InterPro"/>
</dbReference>
<gene>
    <name evidence="3" type="ORF">J5O05_10125</name>
</gene>
<reference evidence="3" key="1">
    <citation type="submission" date="2021-03" db="EMBL/GenBank/DDBJ databases">
        <title>Complete Genome of Pseudoalteromonas xiamenensis STKMTI.2, a new potential marine bacterium producing anti-Vibrio compounds.</title>
        <authorList>
            <person name="Handayani D.P."/>
            <person name="Isnansetyo A."/>
            <person name="Istiqomah I."/>
            <person name="Jumina J."/>
        </authorList>
    </citation>
    <scope>NUCLEOTIDE SEQUENCE</scope>
    <source>
        <strain evidence="3">STKMTI.2</strain>
    </source>
</reference>
<name>A0A975HJV2_9GAMM</name>
<protein>
    <submittedName>
        <fullName evidence="3">Transposase</fullName>
    </submittedName>
</protein>
<evidence type="ECO:0000313" key="4">
    <source>
        <dbReference type="Proteomes" id="UP000664904"/>
    </source>
</evidence>
<dbReference type="InterPro" id="IPR012337">
    <property type="entry name" value="RNaseH-like_sf"/>
</dbReference>
<dbReference type="Gene3D" id="3.30.420.10">
    <property type="entry name" value="Ribonuclease H-like superfamily/Ribonuclease H"/>
    <property type="match status" value="1"/>
</dbReference>
<sequence length="424" mass="48702">MFNSLDKFDEMAARKGKYAAEKHFRIAGAGPVVTRILERVEVDHTPLDVFAVDGQAKTVVGRPTFTVLLDYFSKMILGFYVSLEPPSEISVMHALKNAVFTKDYCNEMSRVKERWESFGVPHTLICDNGLEFHSSNLRRVCKELMINLQFCPKKQPHYKGAVERFIKTMNLSTSHNFPGTTRSNVNDRGDYQSMEEAIFTLNDISNRIHEWIINIYQNRVHRATHRTPLGLWREGLGVVEPLLPESKEQFDIALCKEATRTLSHKGVEINNLLYNSTELGLLRHKNRVESISVRFDPMNMGHIWVLNETESSPYFFKVSCTKSDYADGLTKRTHKAIIAEQKTKGIKDFSQQKLLEYKHEFMEQVTKDVKGKSYRKRVKAARYSISKDKSHSEPLSKRFSTGENNSLTNDGALYRFKVEGADDE</sequence>
<dbReference type="PROSITE" id="PS50994">
    <property type="entry name" value="INTEGRASE"/>
    <property type="match status" value="1"/>
</dbReference>
<dbReference type="AlphaFoldDB" id="A0A975HJV2"/>
<organism evidence="3 4">
    <name type="scientific">Pseudoalteromonas xiamenensis</name>
    <dbReference type="NCBI Taxonomy" id="882626"/>
    <lineage>
        <taxon>Bacteria</taxon>
        <taxon>Pseudomonadati</taxon>
        <taxon>Pseudomonadota</taxon>
        <taxon>Gammaproteobacteria</taxon>
        <taxon>Alteromonadales</taxon>
        <taxon>Pseudoalteromonadaceae</taxon>
        <taxon>Pseudoalteromonas</taxon>
    </lineage>
</organism>
<dbReference type="KEGG" id="pxi:J5O05_10125"/>
<evidence type="ECO:0000313" key="3">
    <source>
        <dbReference type="EMBL" id="QTH70373.1"/>
    </source>
</evidence>
<accession>A0A975HJV2</accession>
<feature type="compositionally biased region" description="Basic and acidic residues" evidence="1">
    <location>
        <begin position="385"/>
        <end position="396"/>
    </location>
</feature>
<dbReference type="InterPro" id="IPR001584">
    <property type="entry name" value="Integrase_cat-core"/>
</dbReference>
<dbReference type="RefSeq" id="WP_208841968.1">
    <property type="nucleotide sequence ID" value="NZ_CP072133.1"/>
</dbReference>
<evidence type="ECO:0000259" key="2">
    <source>
        <dbReference type="PROSITE" id="PS50994"/>
    </source>
</evidence>
<feature type="compositionally biased region" description="Polar residues" evidence="1">
    <location>
        <begin position="398"/>
        <end position="408"/>
    </location>
</feature>
<proteinExistence type="predicted"/>
<feature type="region of interest" description="Disordered" evidence="1">
    <location>
        <begin position="385"/>
        <end position="408"/>
    </location>
</feature>
<feature type="domain" description="Integrase catalytic" evidence="2">
    <location>
        <begin position="42"/>
        <end position="236"/>
    </location>
</feature>